<dbReference type="InterPro" id="IPR037062">
    <property type="entry name" value="Malic_N_dom_sf"/>
</dbReference>
<dbReference type="PANTHER" id="PTHR23406:SF90">
    <property type="entry name" value="MALIC ENZYME-RELATED"/>
    <property type="match status" value="1"/>
</dbReference>
<dbReference type="OrthoDB" id="5365701at2759"/>
<proteinExistence type="predicted"/>
<feature type="non-terminal residue" evidence="2">
    <location>
        <position position="144"/>
    </location>
</feature>
<comment type="caution">
    <text evidence="2">The sequence shown here is derived from an EMBL/GenBank/DDBJ whole genome shotgun (WGS) entry which is preliminary data.</text>
</comment>
<name>A0A1Y3B2M5_EURMA</name>
<gene>
    <name evidence="2" type="ORF">BLA29_012504</name>
</gene>
<dbReference type="InterPro" id="IPR046346">
    <property type="entry name" value="Aminoacid_DH-like_N_sf"/>
</dbReference>
<evidence type="ECO:0000259" key="1">
    <source>
        <dbReference type="Pfam" id="PF00390"/>
    </source>
</evidence>
<evidence type="ECO:0000313" key="3">
    <source>
        <dbReference type="Proteomes" id="UP000194236"/>
    </source>
</evidence>
<dbReference type="GO" id="GO:0006108">
    <property type="term" value="P:malate metabolic process"/>
    <property type="evidence" value="ECO:0007669"/>
    <property type="project" value="TreeGrafter"/>
</dbReference>
<evidence type="ECO:0000313" key="2">
    <source>
        <dbReference type="EMBL" id="OTF74123.1"/>
    </source>
</evidence>
<reference evidence="2 3" key="1">
    <citation type="submission" date="2017-03" db="EMBL/GenBank/DDBJ databases">
        <title>Genome Survey of Euroglyphus maynei.</title>
        <authorList>
            <person name="Arlian L.G."/>
            <person name="Morgan M.S."/>
            <person name="Rider S.D."/>
        </authorList>
    </citation>
    <scope>NUCLEOTIDE SEQUENCE [LARGE SCALE GENOMIC DNA]</scope>
    <source>
        <strain evidence="2">Arlian Lab</strain>
        <tissue evidence="2">Whole body</tissue>
    </source>
</reference>
<dbReference type="GO" id="GO:0004473">
    <property type="term" value="F:malate dehydrogenase (decarboxylating) (NADP+) activity"/>
    <property type="evidence" value="ECO:0007669"/>
    <property type="project" value="TreeGrafter"/>
</dbReference>
<dbReference type="Proteomes" id="UP000194236">
    <property type="component" value="Unassembled WGS sequence"/>
</dbReference>
<keyword evidence="3" id="KW-1185">Reference proteome</keyword>
<dbReference type="SUPFAM" id="SSF53223">
    <property type="entry name" value="Aminoacid dehydrogenase-like, N-terminal domain"/>
    <property type="match status" value="1"/>
</dbReference>
<dbReference type="AlphaFoldDB" id="A0A1Y3B2M5"/>
<dbReference type="EMBL" id="MUJZ01048580">
    <property type="protein sequence ID" value="OTF74123.1"/>
    <property type="molecule type" value="Genomic_DNA"/>
</dbReference>
<feature type="domain" description="Malic enzyme N-terminal" evidence="1">
    <location>
        <begin position="91"/>
        <end position="140"/>
    </location>
</feature>
<dbReference type="PANTHER" id="PTHR23406">
    <property type="entry name" value="MALIC ENZYME-RELATED"/>
    <property type="match status" value="1"/>
</dbReference>
<dbReference type="Pfam" id="PF00390">
    <property type="entry name" value="malic"/>
    <property type="match status" value="1"/>
</dbReference>
<organism evidence="2 3">
    <name type="scientific">Euroglyphus maynei</name>
    <name type="common">Mayne's house dust mite</name>
    <dbReference type="NCBI Taxonomy" id="6958"/>
    <lineage>
        <taxon>Eukaryota</taxon>
        <taxon>Metazoa</taxon>
        <taxon>Ecdysozoa</taxon>
        <taxon>Arthropoda</taxon>
        <taxon>Chelicerata</taxon>
        <taxon>Arachnida</taxon>
        <taxon>Acari</taxon>
        <taxon>Acariformes</taxon>
        <taxon>Sarcoptiformes</taxon>
        <taxon>Astigmata</taxon>
        <taxon>Psoroptidia</taxon>
        <taxon>Analgoidea</taxon>
        <taxon>Pyroglyphidae</taxon>
        <taxon>Pyroglyphinae</taxon>
        <taxon>Euroglyphus</taxon>
    </lineage>
</organism>
<dbReference type="Gene3D" id="3.40.50.10380">
    <property type="entry name" value="Malic enzyme, N-terminal domain"/>
    <property type="match status" value="1"/>
</dbReference>
<dbReference type="InterPro" id="IPR012301">
    <property type="entry name" value="Malic_N_dom"/>
</dbReference>
<sequence length="144" mass="17206">MIKRSTFSNGKKFNSNISNYKLLRSNRDLLREPELNKGLAFNQQERILNKLEGLLPSAVRTQELQVKIVMKHLQQINDNLYKYLFMRDLQDYNKRLFYRVLQLYTNELMPIVYTPIVGIGCEKYSLIFNRPRGMFLNIEQHFGR</sequence>
<accession>A0A1Y3B2M5</accession>
<protein>
    <recommendedName>
        <fullName evidence="1">Malic enzyme N-terminal domain-containing protein</fullName>
    </recommendedName>
</protein>